<dbReference type="KEGG" id="phu:Phum_PHUM604090"/>
<dbReference type="EnsemblMetazoa" id="PHUM604090-RA">
    <property type="protein sequence ID" value="PHUM604090-PA"/>
    <property type="gene ID" value="PHUM604090"/>
</dbReference>
<name>E0W3F3_PEDHC</name>
<sequence>MWKSAWKKKGKGKGLKFYRVKKGGGGGSVVVENENPFDVCCWENCELLQANFHIWGSICKAEICYPGCQEACKFHRDSSSQEKQSEPVIKARGEEVLKIESDVAKWPRPTTVPPQSSLVYVVMRKNPDSSWTQIIQTGDRSVSLPSDTIASNIRVLVVDPEGLVTMYSPPISIHEKLNDSIVSRIMAGVQSDRKKAERISINTPKSNTWELKEVSLIHQKVLVLAEVSWEPRFGHSVYLVTWEVDGGGLKGNLFTDSTCVTLSLWPDTIYHIQVEVVSKTDKSVPLVLDTHKATQVSFDISQTSSQNPPINAFNNEYSKNQKKKILSDVTKYQLKSKSSLSSSSSSSDEEITNRQNSDKIVSHNNPSVKRKIFSNEKTKKDVSLEEQYDTPKSNLKSTAKITGSLSSVLVKSSVDAEPEMIDTRQRTELAFGSAAAIFLFLIICGLLAHKTKKRRKNSNVAAVTGAGAGAGAGAAKRSHGSDFENFYDKNSSSVKKIVSDFNFSPNLVLVTTCDENSVVPETTTTTTMTSTTQQSSRNKITKDDDDEYREESSWKKNLPALTTSRRDKTIKNIINNNNNNNLYQNNENDMDDENSLKNILVVAERETEVDV</sequence>
<dbReference type="Proteomes" id="UP000009046">
    <property type="component" value="Unassembled WGS sequence"/>
</dbReference>
<feature type="compositionally biased region" description="Low complexity" evidence="1">
    <location>
        <begin position="522"/>
        <end position="536"/>
    </location>
</feature>
<organism>
    <name type="scientific">Pediculus humanus subsp. corporis</name>
    <name type="common">Body louse</name>
    <dbReference type="NCBI Taxonomy" id="121224"/>
    <lineage>
        <taxon>Eukaryota</taxon>
        <taxon>Metazoa</taxon>
        <taxon>Ecdysozoa</taxon>
        <taxon>Arthropoda</taxon>
        <taxon>Hexapoda</taxon>
        <taxon>Insecta</taxon>
        <taxon>Pterygota</taxon>
        <taxon>Neoptera</taxon>
        <taxon>Paraneoptera</taxon>
        <taxon>Psocodea</taxon>
        <taxon>Troctomorpha</taxon>
        <taxon>Phthiraptera</taxon>
        <taxon>Anoplura</taxon>
        <taxon>Pediculidae</taxon>
        <taxon>Pediculus</taxon>
    </lineage>
</organism>
<evidence type="ECO:0000256" key="2">
    <source>
        <dbReference type="SAM" id="Phobius"/>
    </source>
</evidence>
<keyword evidence="2" id="KW-0812">Transmembrane</keyword>
<proteinExistence type="predicted"/>
<evidence type="ECO:0008006" key="6">
    <source>
        <dbReference type="Google" id="ProtNLM"/>
    </source>
</evidence>
<evidence type="ECO:0000256" key="1">
    <source>
        <dbReference type="SAM" id="MobiDB-lite"/>
    </source>
</evidence>
<dbReference type="VEuPathDB" id="VectorBase:PHUM604090"/>
<keyword evidence="2" id="KW-1133">Transmembrane helix</keyword>
<gene>
    <name evidence="4" type="primary">8237038</name>
    <name evidence="3" type="ORF">Phum_PHUM604090</name>
</gene>
<dbReference type="eggNOG" id="ENOG502RJI0">
    <property type="taxonomic scope" value="Eukaryota"/>
</dbReference>
<feature type="region of interest" description="Disordered" evidence="1">
    <location>
        <begin position="338"/>
        <end position="374"/>
    </location>
</feature>
<dbReference type="AlphaFoldDB" id="E0W3F3"/>
<dbReference type="InParanoid" id="E0W3F3"/>
<dbReference type="EMBL" id="DS235882">
    <property type="protein sequence ID" value="EEB20159.1"/>
    <property type="molecule type" value="Genomic_DNA"/>
</dbReference>
<dbReference type="HOGENOM" id="CLU_447128_0_0_1"/>
<dbReference type="GeneID" id="8237038"/>
<feature type="region of interest" description="Disordered" evidence="1">
    <location>
        <begin position="522"/>
        <end position="551"/>
    </location>
</feature>
<dbReference type="CTD" id="8237038"/>
<dbReference type="RefSeq" id="XP_002432897.1">
    <property type="nucleotide sequence ID" value="XM_002432852.1"/>
</dbReference>
<dbReference type="EMBL" id="AAZO01007384">
    <property type="status" value="NOT_ANNOTATED_CDS"/>
    <property type="molecule type" value="Genomic_DNA"/>
</dbReference>
<evidence type="ECO:0000313" key="5">
    <source>
        <dbReference type="Proteomes" id="UP000009046"/>
    </source>
</evidence>
<reference evidence="3" key="1">
    <citation type="submission" date="2007-04" db="EMBL/GenBank/DDBJ databases">
        <title>Annotation of Pediculus humanus corporis strain USDA.</title>
        <authorList>
            <person name="Kirkness E."/>
            <person name="Hannick L."/>
            <person name="Hass B."/>
            <person name="Bruggner R."/>
            <person name="Lawson D."/>
            <person name="Bidwell S."/>
            <person name="Joardar V."/>
            <person name="Caler E."/>
            <person name="Walenz B."/>
            <person name="Inman J."/>
            <person name="Schobel S."/>
            <person name="Galinsky K."/>
            <person name="Amedeo P."/>
            <person name="Strausberg R."/>
        </authorList>
    </citation>
    <scope>NUCLEOTIDE SEQUENCE</scope>
    <source>
        <strain evidence="3">USDA</strain>
    </source>
</reference>
<reference evidence="4" key="3">
    <citation type="submission" date="2021-02" db="UniProtKB">
        <authorList>
            <consortium name="EnsemblMetazoa"/>
        </authorList>
    </citation>
    <scope>IDENTIFICATION</scope>
    <source>
        <strain evidence="4">USDA</strain>
    </source>
</reference>
<accession>E0W3F3</accession>
<feature type="transmembrane region" description="Helical" evidence="2">
    <location>
        <begin position="429"/>
        <end position="448"/>
    </location>
</feature>
<protein>
    <recommendedName>
        <fullName evidence="6">Fibronectin type-III domain-containing protein</fullName>
    </recommendedName>
</protein>
<evidence type="ECO:0000313" key="3">
    <source>
        <dbReference type="EMBL" id="EEB20159.1"/>
    </source>
</evidence>
<dbReference type="OrthoDB" id="8195614at2759"/>
<evidence type="ECO:0000313" key="4">
    <source>
        <dbReference type="EnsemblMetazoa" id="PHUM604090-PA"/>
    </source>
</evidence>
<keyword evidence="5" id="KW-1185">Reference proteome</keyword>
<keyword evidence="2" id="KW-0472">Membrane</keyword>
<reference evidence="3" key="2">
    <citation type="submission" date="2007-04" db="EMBL/GenBank/DDBJ databases">
        <title>The genome of the human body louse.</title>
        <authorList>
            <consortium name="The Human Body Louse Genome Consortium"/>
            <person name="Kirkness E."/>
            <person name="Walenz B."/>
            <person name="Hass B."/>
            <person name="Bruggner R."/>
            <person name="Strausberg R."/>
        </authorList>
    </citation>
    <scope>NUCLEOTIDE SEQUENCE</scope>
    <source>
        <strain evidence="3">USDA</strain>
    </source>
</reference>